<dbReference type="InterPro" id="IPR011042">
    <property type="entry name" value="6-blade_b-propeller_TolB-like"/>
</dbReference>
<keyword evidence="3" id="KW-1185">Reference proteome</keyword>
<dbReference type="OrthoDB" id="9815657at2"/>
<feature type="signal peptide" evidence="1">
    <location>
        <begin position="1"/>
        <end position="19"/>
    </location>
</feature>
<sequence>MRKAYFWALLSLIGALALAAVNCGASGGSNQGGGASGNVGGAAGAGGTGEGGDCLFGCETTASGQQTQQLILSPTTATLNVENGTIPTQAFTVTMNGSDVSNQVSWSFTRPDIGGFGGTTTFTPSGAAAGVGTLTVRLNSSEATAQITVYVKKTVDGIGLTPQEVLDFNNPQGGADPSMSLVYPYNETVFPLDVLAPEIQWNGAANNDVYQLKITEQYYEYTTYFTTTLPARHLIDEADWKSIQESGTGPQTDPLKVSLTRRTGGTVYQPAEQTWRVARGRLKGSVYYWELPGVCQNGASNGRILRIKASSPSVDTFFNPGVCWGCHTVSRDGTRMAAEFNDGGGPLYTLDLTADPVAYAEIRPGTPGGNFIFSAYNNDGSKLLASENNSRTLRVIDTMSGATLNPNAMGSGCGEPAWSPDGQKVAAVCNMNNGGWTFDSGAGDLMVGNVGADGFSVDNINMVVPRAGGTGRPAYPSFSPGSEWIAFGRPTSGSRSTGAGMLHMVRPDGQELKTLTTASSDNKSFNPVFAPLRAGGYYWLVFISRRDYGNRLVSANRQQLWITAISDPPTAADPSNPPFFLRGQELCALSENAYYALDPCKPDGESCQDGSDCCNGQCVDNPGGDGKICGEPEPGTCAELGNSCETAADCCDTLAKCIDNFCQLQIQ</sequence>
<proteinExistence type="predicted"/>
<dbReference type="RefSeq" id="WP_050434320.1">
    <property type="nucleotide sequence ID" value="NZ_CP012159.1"/>
</dbReference>
<gene>
    <name evidence="2" type="ORF">CMC5_069680</name>
</gene>
<dbReference type="Gene3D" id="2.120.10.30">
    <property type="entry name" value="TolB, C-terminal domain"/>
    <property type="match status" value="1"/>
</dbReference>
<organism evidence="2 3">
    <name type="scientific">Chondromyces crocatus</name>
    <dbReference type="NCBI Taxonomy" id="52"/>
    <lineage>
        <taxon>Bacteria</taxon>
        <taxon>Pseudomonadati</taxon>
        <taxon>Myxococcota</taxon>
        <taxon>Polyangia</taxon>
        <taxon>Polyangiales</taxon>
        <taxon>Polyangiaceae</taxon>
        <taxon>Chondromyces</taxon>
    </lineage>
</organism>
<evidence type="ECO:0000256" key="1">
    <source>
        <dbReference type="SAM" id="SignalP"/>
    </source>
</evidence>
<name>A0A0K1EPG4_CHOCO</name>
<dbReference type="SUPFAM" id="SSF82171">
    <property type="entry name" value="DPP6 N-terminal domain-like"/>
    <property type="match status" value="1"/>
</dbReference>
<dbReference type="KEGG" id="ccro:CMC5_069680"/>
<reference evidence="2 3" key="1">
    <citation type="submission" date="2015-07" db="EMBL/GenBank/DDBJ databases">
        <title>Genome analysis of myxobacterium Chondromyces crocatus Cm c5 reveals a high potential for natural compound synthesis and the genetic basis for the loss of fruiting body formation.</title>
        <authorList>
            <person name="Zaburannyi N."/>
            <person name="Bunk B."/>
            <person name="Maier J."/>
            <person name="Overmann J."/>
            <person name="Mueller R."/>
        </authorList>
    </citation>
    <scope>NUCLEOTIDE SEQUENCE [LARGE SCALE GENOMIC DNA]</scope>
    <source>
        <strain evidence="2 3">Cm c5</strain>
    </source>
</reference>
<feature type="chain" id="PRO_5005459776" evidence="1">
    <location>
        <begin position="20"/>
        <end position="667"/>
    </location>
</feature>
<dbReference type="AlphaFoldDB" id="A0A0K1EPG4"/>
<evidence type="ECO:0000313" key="3">
    <source>
        <dbReference type="Proteomes" id="UP000067626"/>
    </source>
</evidence>
<evidence type="ECO:0000313" key="2">
    <source>
        <dbReference type="EMBL" id="AKT42741.1"/>
    </source>
</evidence>
<protein>
    <submittedName>
        <fullName evidence="2">Uncharacterized protein</fullName>
    </submittedName>
</protein>
<dbReference type="Proteomes" id="UP000067626">
    <property type="component" value="Chromosome"/>
</dbReference>
<accession>A0A0K1EPG4</accession>
<dbReference type="EMBL" id="CP012159">
    <property type="protein sequence ID" value="AKT42741.1"/>
    <property type="molecule type" value="Genomic_DNA"/>
</dbReference>
<dbReference type="STRING" id="52.CMC5_069680"/>
<keyword evidence="1" id="KW-0732">Signal</keyword>